<gene>
    <name evidence="5" type="ORF">K432DRAFT_419894</name>
</gene>
<dbReference type="InterPro" id="IPR051609">
    <property type="entry name" value="NmrA/Isoflavone_reductase-like"/>
</dbReference>
<evidence type="ECO:0000313" key="5">
    <source>
        <dbReference type="EMBL" id="OCK75253.1"/>
    </source>
</evidence>
<dbReference type="Proteomes" id="UP000250266">
    <property type="component" value="Unassembled WGS sequence"/>
</dbReference>
<dbReference type="InterPro" id="IPR036291">
    <property type="entry name" value="NAD(P)-bd_dom_sf"/>
</dbReference>
<dbReference type="GO" id="GO:0016491">
    <property type="term" value="F:oxidoreductase activity"/>
    <property type="evidence" value="ECO:0007669"/>
    <property type="project" value="UniProtKB-KW"/>
</dbReference>
<evidence type="ECO:0000256" key="3">
    <source>
        <dbReference type="ARBA" id="ARBA00023002"/>
    </source>
</evidence>
<name>A0A8E2E148_9PEZI</name>
<dbReference type="EMBL" id="KV745343">
    <property type="protein sequence ID" value="OCK75253.1"/>
    <property type="molecule type" value="Genomic_DNA"/>
</dbReference>
<evidence type="ECO:0000256" key="2">
    <source>
        <dbReference type="ARBA" id="ARBA00022857"/>
    </source>
</evidence>
<protein>
    <submittedName>
        <fullName evidence="5">NAD(P)-binding protein</fullName>
    </submittedName>
</protein>
<dbReference type="InterPro" id="IPR008030">
    <property type="entry name" value="NmrA-like"/>
</dbReference>
<keyword evidence="3" id="KW-0560">Oxidoreductase</keyword>
<evidence type="ECO:0000259" key="4">
    <source>
        <dbReference type="Pfam" id="PF05368"/>
    </source>
</evidence>
<dbReference type="Gene3D" id="3.90.25.10">
    <property type="entry name" value="UDP-galactose 4-epimerase, domain 1"/>
    <property type="match status" value="1"/>
</dbReference>
<dbReference type="Pfam" id="PF05368">
    <property type="entry name" value="NmrA"/>
    <property type="match status" value="1"/>
</dbReference>
<keyword evidence="2" id="KW-0521">NADP</keyword>
<evidence type="ECO:0000313" key="6">
    <source>
        <dbReference type="Proteomes" id="UP000250266"/>
    </source>
</evidence>
<dbReference type="SUPFAM" id="SSF51735">
    <property type="entry name" value="NAD(P)-binding Rossmann-fold domains"/>
    <property type="match status" value="1"/>
</dbReference>
<reference evidence="5 6" key="1">
    <citation type="journal article" date="2016" name="Nat. Commun.">
        <title>Ectomycorrhizal ecology is imprinted in the genome of the dominant symbiotic fungus Cenococcum geophilum.</title>
        <authorList>
            <consortium name="DOE Joint Genome Institute"/>
            <person name="Peter M."/>
            <person name="Kohler A."/>
            <person name="Ohm R.A."/>
            <person name="Kuo A."/>
            <person name="Krutzmann J."/>
            <person name="Morin E."/>
            <person name="Arend M."/>
            <person name="Barry K.W."/>
            <person name="Binder M."/>
            <person name="Choi C."/>
            <person name="Clum A."/>
            <person name="Copeland A."/>
            <person name="Grisel N."/>
            <person name="Haridas S."/>
            <person name="Kipfer T."/>
            <person name="LaButti K."/>
            <person name="Lindquist E."/>
            <person name="Lipzen A."/>
            <person name="Maire R."/>
            <person name="Meier B."/>
            <person name="Mihaltcheva S."/>
            <person name="Molinier V."/>
            <person name="Murat C."/>
            <person name="Poggeler S."/>
            <person name="Quandt C.A."/>
            <person name="Sperisen C."/>
            <person name="Tritt A."/>
            <person name="Tisserant E."/>
            <person name="Crous P.W."/>
            <person name="Henrissat B."/>
            <person name="Nehls U."/>
            <person name="Egli S."/>
            <person name="Spatafora J.W."/>
            <person name="Grigoriev I.V."/>
            <person name="Martin F.M."/>
        </authorList>
    </citation>
    <scope>NUCLEOTIDE SEQUENCE [LARGE SCALE GENOMIC DNA]</scope>
    <source>
        <strain evidence="5 6">CBS 459.81</strain>
    </source>
</reference>
<dbReference type="PANTHER" id="PTHR47706:SF4">
    <property type="entry name" value="NMRA-LIKE DOMAIN-CONTAINING PROTEIN"/>
    <property type="match status" value="1"/>
</dbReference>
<keyword evidence="6" id="KW-1185">Reference proteome</keyword>
<dbReference type="AlphaFoldDB" id="A0A8E2E148"/>
<sequence length="313" mass="34225">MVRVVVAGGTGGVAREVIDGILATKKHEVVVLTRRDIKAAAPSIEFVKVNYSDKAALVEALRGAGVVLSFIVVHQDVGNVAQKNLIDAAVEAGVRRFAPSEWATKSNSGYARYAGKDEVRKYLEEINKDKNVLEYTLFQPGIFLDYLAHPYARTSHLPTMSMSVSYQHRRAIYIGDGCQPVVFTAVRDVAAIVAAALDHPSPWPASGGIQGMRTSFAELVALGEALRGPFVVESLPEAHVEEGVLKASWIPLIEHPSVPEEQRKAASSAFLGGFLKAIDRGVWDVGDEWNKLLPDFNFTAGEEYLRKTWEKKP</sequence>
<evidence type="ECO:0000256" key="1">
    <source>
        <dbReference type="ARBA" id="ARBA00005725"/>
    </source>
</evidence>
<dbReference type="Gene3D" id="3.40.50.720">
    <property type="entry name" value="NAD(P)-binding Rossmann-like Domain"/>
    <property type="match status" value="1"/>
</dbReference>
<proteinExistence type="inferred from homology"/>
<dbReference type="PANTHER" id="PTHR47706">
    <property type="entry name" value="NMRA-LIKE FAMILY PROTEIN"/>
    <property type="match status" value="1"/>
</dbReference>
<accession>A0A8E2E148</accession>
<dbReference type="OrthoDB" id="10000533at2759"/>
<organism evidence="5 6">
    <name type="scientific">Lepidopterella palustris CBS 459.81</name>
    <dbReference type="NCBI Taxonomy" id="1314670"/>
    <lineage>
        <taxon>Eukaryota</taxon>
        <taxon>Fungi</taxon>
        <taxon>Dikarya</taxon>
        <taxon>Ascomycota</taxon>
        <taxon>Pezizomycotina</taxon>
        <taxon>Dothideomycetes</taxon>
        <taxon>Pleosporomycetidae</taxon>
        <taxon>Mytilinidiales</taxon>
        <taxon>Argynnaceae</taxon>
        <taxon>Lepidopterella</taxon>
    </lineage>
</organism>
<feature type="domain" description="NmrA-like" evidence="4">
    <location>
        <begin position="3"/>
        <end position="205"/>
    </location>
</feature>
<comment type="similarity">
    <text evidence="1">Belongs to the NmrA-type oxidoreductase family. Isoflavone reductase subfamily.</text>
</comment>